<protein>
    <submittedName>
        <fullName evidence="2">Uncharacterized protein</fullName>
    </submittedName>
</protein>
<sequence length="83" mass="9291">MLLHYIIFHYSNGGSWQLSVGVGFVLAAAIFLIFVSPSKHILNLYPLLSRSKYLDVINFGIGGGVYGWLYYSWVAKGPKTKVH</sequence>
<gene>
    <name evidence="2" type="ORF">SAMN00120144_2362</name>
</gene>
<name>A0A1W1VLJ4_9BACT</name>
<keyword evidence="1" id="KW-0812">Transmembrane</keyword>
<reference evidence="2 3" key="1">
    <citation type="submission" date="2017-04" db="EMBL/GenBank/DDBJ databases">
        <authorList>
            <person name="Afonso C.L."/>
            <person name="Miller P.J."/>
            <person name="Scott M.A."/>
            <person name="Spackman E."/>
            <person name="Goraichik I."/>
            <person name="Dimitrov K.M."/>
            <person name="Suarez D.L."/>
            <person name="Swayne D.E."/>
        </authorList>
    </citation>
    <scope>NUCLEOTIDE SEQUENCE [LARGE SCALE GENOMIC DNA]</scope>
    <source>
        <strain evidence="2 3">DSM 11622</strain>
    </source>
</reference>
<keyword evidence="1" id="KW-1133">Transmembrane helix</keyword>
<keyword evidence="3" id="KW-1185">Reference proteome</keyword>
<keyword evidence="1" id="KW-0472">Membrane</keyword>
<organism evidence="2 3">
    <name type="scientific">Hymenobacter roseosalivarius DSM 11622</name>
    <dbReference type="NCBI Taxonomy" id="645990"/>
    <lineage>
        <taxon>Bacteria</taxon>
        <taxon>Pseudomonadati</taxon>
        <taxon>Bacteroidota</taxon>
        <taxon>Cytophagia</taxon>
        <taxon>Cytophagales</taxon>
        <taxon>Hymenobacteraceae</taxon>
        <taxon>Hymenobacter</taxon>
    </lineage>
</organism>
<accession>A0A1W1VLJ4</accession>
<dbReference type="EMBL" id="FWWW01000066">
    <property type="protein sequence ID" value="SMB94259.1"/>
    <property type="molecule type" value="Genomic_DNA"/>
</dbReference>
<feature type="transmembrane region" description="Helical" evidence="1">
    <location>
        <begin position="56"/>
        <end position="73"/>
    </location>
</feature>
<evidence type="ECO:0000313" key="3">
    <source>
        <dbReference type="Proteomes" id="UP000192266"/>
    </source>
</evidence>
<evidence type="ECO:0000313" key="2">
    <source>
        <dbReference type="EMBL" id="SMB94259.1"/>
    </source>
</evidence>
<evidence type="ECO:0000256" key="1">
    <source>
        <dbReference type="SAM" id="Phobius"/>
    </source>
</evidence>
<proteinExistence type="predicted"/>
<dbReference type="Proteomes" id="UP000192266">
    <property type="component" value="Unassembled WGS sequence"/>
</dbReference>
<dbReference type="AlphaFoldDB" id="A0A1W1VLJ4"/>
<feature type="transmembrane region" description="Helical" evidence="1">
    <location>
        <begin position="16"/>
        <end position="35"/>
    </location>
</feature>